<evidence type="ECO:0000313" key="3">
    <source>
        <dbReference type="Proteomes" id="UP000050491"/>
    </source>
</evidence>
<accession>A0A0Q0ZC59</accession>
<gene>
    <name evidence="1" type="ORF">AAY55_10605</name>
    <name evidence="2" type="ORF">XV92_02800</name>
</gene>
<dbReference type="EMBL" id="LBGP01000005">
    <property type="protein sequence ID" value="KQB03653.1"/>
    <property type="molecule type" value="Genomic_DNA"/>
</dbReference>
<organism evidence="2 3">
    <name type="scientific">Vibrio metoecus</name>
    <dbReference type="NCBI Taxonomy" id="1481663"/>
    <lineage>
        <taxon>Bacteria</taxon>
        <taxon>Pseudomonadati</taxon>
        <taxon>Pseudomonadota</taxon>
        <taxon>Gammaproteobacteria</taxon>
        <taxon>Vibrionales</taxon>
        <taxon>Vibrionaceae</taxon>
        <taxon>Vibrio</taxon>
    </lineage>
</organism>
<reference evidence="3 4" key="1">
    <citation type="journal article" date="2015" name="Genome Biol. Evol.">
        <title>The Dynamics of Genetic Interactions between Vibrio metoecus and Vibrio cholerae, Two Close Relatives Co-Occurring in the Environment.</title>
        <authorList>
            <person name="Orata F.D."/>
            <person name="Kirchberger P.C."/>
            <person name="Meheust R."/>
            <person name="Barlow E.J."/>
            <person name="Tarr C.L."/>
            <person name="Boucher Y."/>
        </authorList>
    </citation>
    <scope>NUCLEOTIDE SEQUENCE [LARGE SCALE GENOMIC DNA]</scope>
    <source>
        <strain evidence="1 4">08-2459</strain>
        <strain evidence="2 3">YB5B04</strain>
    </source>
</reference>
<evidence type="ECO:0000313" key="1">
    <source>
        <dbReference type="EMBL" id="KQA23358.1"/>
    </source>
</evidence>
<sequence>MTWVGYLNIQKTIWGELSQAWTLPQAYLGSVTLLRSSVWPSVKKKNAEPKLRVDGLRFMSLAPD</sequence>
<dbReference type="Proteomes" id="UP000050491">
    <property type="component" value="Unassembled WGS sequence"/>
</dbReference>
<dbReference type="AlphaFoldDB" id="A0A0Q0ZC59"/>
<proteinExistence type="predicted"/>
<name>A0A0Q0ZC59_VIBMT</name>
<evidence type="ECO:0000313" key="4">
    <source>
        <dbReference type="Proteomes" id="UP000053724"/>
    </source>
</evidence>
<dbReference type="EMBL" id="LCUF01000012">
    <property type="protein sequence ID" value="KQA23358.1"/>
    <property type="molecule type" value="Genomic_DNA"/>
</dbReference>
<dbReference type="Proteomes" id="UP000053724">
    <property type="component" value="Unassembled WGS sequence"/>
</dbReference>
<evidence type="ECO:0000313" key="2">
    <source>
        <dbReference type="EMBL" id="KQB03653.1"/>
    </source>
</evidence>
<comment type="caution">
    <text evidence="2">The sequence shown here is derived from an EMBL/GenBank/DDBJ whole genome shotgun (WGS) entry which is preliminary data.</text>
</comment>
<protein>
    <submittedName>
        <fullName evidence="2">Acyl-CoA dehydrogenase</fullName>
    </submittedName>
</protein>